<dbReference type="AlphaFoldDB" id="A0A3Q3Q4L7"/>
<evidence type="ECO:0000256" key="1">
    <source>
        <dbReference type="SAM" id="SignalP"/>
    </source>
</evidence>
<dbReference type="PANTHER" id="PTHR24061:SF528">
    <property type="entry name" value="C-FAMILY ODORANT RECEPTOR OLFCD2-RELATED"/>
    <property type="match status" value="1"/>
</dbReference>
<name>A0A3Q3Q4L7_MONAL</name>
<dbReference type="STRING" id="43700.ENSMALP00000004315"/>
<evidence type="ECO:0000313" key="3">
    <source>
        <dbReference type="Ensembl" id="ENSMALP00000004315.1"/>
    </source>
</evidence>
<reference evidence="3" key="1">
    <citation type="submission" date="2025-08" db="UniProtKB">
        <authorList>
            <consortium name="Ensembl"/>
        </authorList>
    </citation>
    <scope>IDENTIFICATION</scope>
</reference>
<dbReference type="Pfam" id="PF07562">
    <property type="entry name" value="NCD3G"/>
    <property type="match status" value="1"/>
</dbReference>
<proteinExistence type="predicted"/>
<dbReference type="GO" id="GO:0005886">
    <property type="term" value="C:plasma membrane"/>
    <property type="evidence" value="ECO:0007669"/>
    <property type="project" value="TreeGrafter"/>
</dbReference>
<protein>
    <recommendedName>
        <fullName evidence="2">GPCR family 3 nine cysteines domain-containing protein</fullName>
    </recommendedName>
</protein>
<dbReference type="InterPro" id="IPR000068">
    <property type="entry name" value="GPCR_3_Ca_sens_rcpt-rel"/>
</dbReference>
<accession>A0A3Q3Q4L7</accession>
<organism evidence="3 4">
    <name type="scientific">Monopterus albus</name>
    <name type="common">Swamp eel</name>
    <dbReference type="NCBI Taxonomy" id="43700"/>
    <lineage>
        <taxon>Eukaryota</taxon>
        <taxon>Metazoa</taxon>
        <taxon>Chordata</taxon>
        <taxon>Craniata</taxon>
        <taxon>Vertebrata</taxon>
        <taxon>Euteleostomi</taxon>
        <taxon>Actinopterygii</taxon>
        <taxon>Neopterygii</taxon>
        <taxon>Teleostei</taxon>
        <taxon>Neoteleostei</taxon>
        <taxon>Acanthomorphata</taxon>
        <taxon>Anabantaria</taxon>
        <taxon>Synbranchiformes</taxon>
        <taxon>Synbranchidae</taxon>
        <taxon>Monopterus</taxon>
    </lineage>
</organism>
<feature type="chain" id="PRO_5018700251" description="GPCR family 3 nine cysteines domain-containing protein" evidence="1">
    <location>
        <begin position="24"/>
        <end position="105"/>
    </location>
</feature>
<dbReference type="Ensembl" id="ENSMALT00000004420.1">
    <property type="protein sequence ID" value="ENSMALP00000004315.1"/>
    <property type="gene ID" value="ENSMALG00000003137.1"/>
</dbReference>
<keyword evidence="4" id="KW-1185">Reference proteome</keyword>
<evidence type="ECO:0000313" key="4">
    <source>
        <dbReference type="Proteomes" id="UP000261600"/>
    </source>
</evidence>
<dbReference type="InterPro" id="IPR004073">
    <property type="entry name" value="GPCR_3_vmron_rcpt_2"/>
</dbReference>
<dbReference type="PANTHER" id="PTHR24061">
    <property type="entry name" value="CALCIUM-SENSING RECEPTOR-RELATED"/>
    <property type="match status" value="1"/>
</dbReference>
<feature type="signal peptide" evidence="1">
    <location>
        <begin position="1"/>
        <end position="23"/>
    </location>
</feature>
<dbReference type="PRINTS" id="PR01535">
    <property type="entry name" value="VOMERONASL2R"/>
</dbReference>
<sequence length="105" mass="11983">PLRRLITAQIYCLASLWIKPLQSQCPYMFLCVILSMQVPVSVCSEKCPPGTRKVLQKGKPVCCYDCIRCAEGEISNMTGLVKFNIWHFSVQQNKILKAVMFTRQL</sequence>
<dbReference type="Proteomes" id="UP000261600">
    <property type="component" value="Unplaced"/>
</dbReference>
<evidence type="ECO:0000259" key="2">
    <source>
        <dbReference type="Pfam" id="PF07562"/>
    </source>
</evidence>
<dbReference type="InterPro" id="IPR011500">
    <property type="entry name" value="GPCR_3_9-Cys_dom"/>
</dbReference>
<dbReference type="GO" id="GO:0004930">
    <property type="term" value="F:G protein-coupled receptor activity"/>
    <property type="evidence" value="ECO:0007669"/>
    <property type="project" value="InterPro"/>
</dbReference>
<dbReference type="Gene3D" id="2.10.50.30">
    <property type="entry name" value="GPCR, family 3, nine cysteines domain"/>
    <property type="match status" value="1"/>
</dbReference>
<feature type="domain" description="GPCR family 3 nine cysteines" evidence="2">
    <location>
        <begin position="38"/>
        <end position="77"/>
    </location>
</feature>
<dbReference type="InterPro" id="IPR038550">
    <property type="entry name" value="GPCR_3_9-Cys_sf"/>
</dbReference>
<keyword evidence="1" id="KW-0732">Signal</keyword>
<dbReference type="FunFam" id="2.10.50.30:FF:000007">
    <property type="entry name" value="Vomeronasal 2, receptor 82"/>
    <property type="match status" value="1"/>
</dbReference>
<reference evidence="3" key="2">
    <citation type="submission" date="2025-09" db="UniProtKB">
        <authorList>
            <consortium name="Ensembl"/>
        </authorList>
    </citation>
    <scope>IDENTIFICATION</scope>
</reference>